<dbReference type="FunFam" id="3.40.50.880:FF:000002">
    <property type="entry name" value="CTP synthase"/>
    <property type="match status" value="1"/>
</dbReference>
<evidence type="ECO:0000256" key="9">
    <source>
        <dbReference type="ARBA" id="ARBA00047781"/>
    </source>
</evidence>
<keyword evidence="8" id="KW-0665">Pyrimidine biosynthesis</keyword>
<dbReference type="InterPro" id="IPR029062">
    <property type="entry name" value="Class_I_gatase-like"/>
</dbReference>
<dbReference type="GO" id="GO:0005829">
    <property type="term" value="C:cytosol"/>
    <property type="evidence" value="ECO:0007669"/>
    <property type="project" value="TreeGrafter"/>
</dbReference>
<evidence type="ECO:0000256" key="3">
    <source>
        <dbReference type="ARBA" id="ARBA00012291"/>
    </source>
</evidence>
<dbReference type="SUPFAM" id="SSF52317">
    <property type="entry name" value="Class I glutamine amidotransferase-like"/>
    <property type="match status" value="1"/>
</dbReference>
<dbReference type="GO" id="GO:0019856">
    <property type="term" value="P:pyrimidine nucleobase biosynthetic process"/>
    <property type="evidence" value="ECO:0007669"/>
    <property type="project" value="TreeGrafter"/>
</dbReference>
<dbReference type="EMBL" id="MHOV01000031">
    <property type="protein sequence ID" value="OGZ69621.1"/>
    <property type="molecule type" value="Genomic_DNA"/>
</dbReference>
<evidence type="ECO:0000256" key="2">
    <source>
        <dbReference type="ARBA" id="ARBA00007533"/>
    </source>
</evidence>
<evidence type="ECO:0000259" key="10">
    <source>
        <dbReference type="Pfam" id="PF00117"/>
    </source>
</evidence>
<dbReference type="InterPro" id="IPR017926">
    <property type="entry name" value="GATASE"/>
</dbReference>
<comment type="similarity">
    <text evidence="2">Belongs to the CTP synthase family.</text>
</comment>
<dbReference type="GO" id="GO:0005524">
    <property type="term" value="F:ATP binding"/>
    <property type="evidence" value="ECO:0007669"/>
    <property type="project" value="UniProtKB-KW"/>
</dbReference>
<accession>A0A1G2I556</accession>
<keyword evidence="5" id="KW-0547">Nucleotide-binding</keyword>
<reference evidence="11 12" key="1">
    <citation type="journal article" date="2016" name="Nat. Commun.">
        <title>Thousands of microbial genomes shed light on interconnected biogeochemical processes in an aquifer system.</title>
        <authorList>
            <person name="Anantharaman K."/>
            <person name="Brown C.T."/>
            <person name="Hug L.A."/>
            <person name="Sharon I."/>
            <person name="Castelle C.J."/>
            <person name="Probst A.J."/>
            <person name="Thomas B.C."/>
            <person name="Singh A."/>
            <person name="Wilkins M.J."/>
            <person name="Karaoz U."/>
            <person name="Brodie E.L."/>
            <person name="Williams K.H."/>
            <person name="Hubbard S.S."/>
            <person name="Banfield J.F."/>
        </authorList>
    </citation>
    <scope>NUCLEOTIDE SEQUENCE [LARGE SCALE GENOMIC DNA]</scope>
</reference>
<dbReference type="NCBIfam" id="NF003792">
    <property type="entry name" value="PRK05380.1"/>
    <property type="match status" value="1"/>
</dbReference>
<dbReference type="PANTHER" id="PTHR11550:SF0">
    <property type="entry name" value="CTP SYNTHASE-RELATED"/>
    <property type="match status" value="1"/>
</dbReference>
<evidence type="ECO:0000256" key="5">
    <source>
        <dbReference type="ARBA" id="ARBA00022741"/>
    </source>
</evidence>
<dbReference type="Gene3D" id="3.40.50.300">
    <property type="entry name" value="P-loop containing nucleotide triphosphate hydrolases"/>
    <property type="match status" value="1"/>
</dbReference>
<dbReference type="InterPro" id="IPR033828">
    <property type="entry name" value="GATase1_CTP_Synthase"/>
</dbReference>
<comment type="caution">
    <text evidence="11">The sequence shown here is derived from an EMBL/GenBank/DDBJ whole genome shotgun (WGS) entry which is preliminary data.</text>
</comment>
<protein>
    <recommendedName>
        <fullName evidence="3">CTP synthase (glutamine hydrolyzing)</fullName>
        <ecNumber evidence="3">6.3.4.2</ecNumber>
    </recommendedName>
</protein>
<dbReference type="Proteomes" id="UP000179214">
    <property type="component" value="Unassembled WGS sequence"/>
</dbReference>
<evidence type="ECO:0000256" key="4">
    <source>
        <dbReference type="ARBA" id="ARBA00022598"/>
    </source>
</evidence>
<dbReference type="GO" id="GO:0003883">
    <property type="term" value="F:CTP synthase activity"/>
    <property type="evidence" value="ECO:0007669"/>
    <property type="project" value="UniProtKB-EC"/>
</dbReference>
<comment type="catalytic activity">
    <reaction evidence="9">
        <text>UTP + L-glutamine + ATP + H2O = CTP + L-glutamate + ADP + phosphate + 2 H(+)</text>
        <dbReference type="Rhea" id="RHEA:26426"/>
        <dbReference type="ChEBI" id="CHEBI:15377"/>
        <dbReference type="ChEBI" id="CHEBI:15378"/>
        <dbReference type="ChEBI" id="CHEBI:29985"/>
        <dbReference type="ChEBI" id="CHEBI:30616"/>
        <dbReference type="ChEBI" id="CHEBI:37563"/>
        <dbReference type="ChEBI" id="CHEBI:43474"/>
        <dbReference type="ChEBI" id="CHEBI:46398"/>
        <dbReference type="ChEBI" id="CHEBI:58359"/>
        <dbReference type="ChEBI" id="CHEBI:456216"/>
        <dbReference type="EC" id="6.3.4.2"/>
    </reaction>
</comment>
<dbReference type="InterPro" id="IPR027417">
    <property type="entry name" value="P-loop_NTPase"/>
</dbReference>
<dbReference type="EC" id="6.3.4.2" evidence="3"/>
<keyword evidence="6" id="KW-0067">ATP-binding</keyword>
<dbReference type="InterPro" id="IPR004468">
    <property type="entry name" value="CTP_synthase"/>
</dbReference>
<keyword evidence="4" id="KW-0436">Ligase</keyword>
<proteinExistence type="inferred from homology"/>
<dbReference type="GO" id="GO:0042802">
    <property type="term" value="F:identical protein binding"/>
    <property type="evidence" value="ECO:0007669"/>
    <property type="project" value="TreeGrafter"/>
</dbReference>
<evidence type="ECO:0000313" key="11">
    <source>
        <dbReference type="EMBL" id="OGZ69621.1"/>
    </source>
</evidence>
<comment type="pathway">
    <text evidence="1">Pyrimidine metabolism; CTP biosynthesis via de novo pathway; CTP from UDP: step 2/2.</text>
</comment>
<name>A0A1G2I556_9BACT</name>
<gene>
    <name evidence="11" type="ORF">A3F47_02510</name>
</gene>
<dbReference type="GO" id="GO:0044210">
    <property type="term" value="P:'de novo' CTP biosynthetic process"/>
    <property type="evidence" value="ECO:0007669"/>
    <property type="project" value="UniProtKB-UniPathway"/>
</dbReference>
<dbReference type="Pfam" id="PF00117">
    <property type="entry name" value="GATase"/>
    <property type="match status" value="1"/>
</dbReference>
<evidence type="ECO:0000313" key="12">
    <source>
        <dbReference type="Proteomes" id="UP000179214"/>
    </source>
</evidence>
<dbReference type="PANTHER" id="PTHR11550">
    <property type="entry name" value="CTP SYNTHASE"/>
    <property type="match status" value="1"/>
</dbReference>
<evidence type="ECO:0000256" key="7">
    <source>
        <dbReference type="ARBA" id="ARBA00022962"/>
    </source>
</evidence>
<organism evidence="11 12">
    <name type="scientific">Candidatus Staskawiczbacteria bacterium RIFCSPHIGHO2_12_FULL_38_11</name>
    <dbReference type="NCBI Taxonomy" id="1802209"/>
    <lineage>
        <taxon>Bacteria</taxon>
        <taxon>Candidatus Staskawicziibacteriota</taxon>
    </lineage>
</organism>
<keyword evidence="7" id="KW-0315">Glutamine amidotransferase</keyword>
<evidence type="ECO:0000256" key="8">
    <source>
        <dbReference type="ARBA" id="ARBA00022975"/>
    </source>
</evidence>
<dbReference type="UniPathway" id="UPA00159">
    <property type="reaction ID" value="UER00277"/>
</dbReference>
<dbReference type="PROSITE" id="PS51273">
    <property type="entry name" value="GATASE_TYPE_1"/>
    <property type="match status" value="1"/>
</dbReference>
<evidence type="ECO:0000256" key="1">
    <source>
        <dbReference type="ARBA" id="ARBA00005171"/>
    </source>
</evidence>
<dbReference type="Gene3D" id="3.40.50.880">
    <property type="match status" value="1"/>
</dbReference>
<feature type="domain" description="Glutamine amidotransferase" evidence="10">
    <location>
        <begin position="79"/>
        <end position="308"/>
    </location>
</feature>
<dbReference type="AlphaFoldDB" id="A0A1G2I556"/>
<evidence type="ECO:0000256" key="6">
    <source>
        <dbReference type="ARBA" id="ARBA00022840"/>
    </source>
</evidence>
<dbReference type="CDD" id="cd01746">
    <property type="entry name" value="GATase1_CTP_Synthase"/>
    <property type="match status" value="1"/>
</dbReference>
<sequence>MCSIKKGHVISAPDVTNIYEVPLNFEKDKLGDNILKTLSLRSKGKDLKEWKALVSRMAQATKKVKIGIVGKYFGTGNFVLTDAYISVLESIKHAGAFWKVKPELTWIDPEDFEKNASAVKMLSDFDGIIVPGGFGSRGVEGKIKAIEHCRKNKIPFLGLCLGLQLSVIEFARNVAGIKDATSREFDKNAKNPVIDVMEEQKSLIKEKKYGGTMRLGSYDCQLKPKTISRKAYGADNITERHRHRYEVNNNYRKILEEKGMVMAGINPNKNLVEIIELPGHPFFVGTQFHPEFKSRPLSPHPLFREFIKATIK</sequence>